<feature type="region of interest" description="Disordered" evidence="3">
    <location>
        <begin position="112"/>
        <end position="139"/>
    </location>
</feature>
<keyword evidence="4" id="KW-0472">Membrane</keyword>
<keyword evidence="6" id="KW-1185">Reference proteome</keyword>
<dbReference type="Gene3D" id="1.25.40.10">
    <property type="entry name" value="Tetratricopeptide repeat domain"/>
    <property type="match status" value="3"/>
</dbReference>
<sequence length="705" mass="79965">MVLIIFQHALNLAMFSSGAWVVIWSTLDFSSSLLVAWLFASKLLFYYGYFFLEKSSIWVNICCWFYVCFSEDIFSLISCILLDCRTGSVRPMSKVWRAARAAYLQRAGRSSGQRVISGEHPHRAPKSTPSTVCRLGSGTSSQTRLGYNLWVPEQTVFRSFSTQVESDPRVEEGKSEETSIAETEADDQTDELDIGKAVEGELQQSGSGYEEWDQERIKSQQALWKKIDGMKQGPQKSVVPMILEWLNEGYTLDKRVLVTILIRLRRRQRYKQAMEISDWMSEEEDIKWELADNIVRIDLKAKMKQFTVAEQLLENSPPEFKTELAYHTLLKNYADHQMAHKAEALLEKLKSTGLLTLPFSFNQMMLLYKRKGMEHKLPEVLEEMKALGVPKDVYTYNILMDVKARSGDIEGMEKIFAELNADENVKADAATFGTLATSCVHAGLLDKAKGYLKEMEQGEVFRNRSAYDILISQYGAVGDLEGVERVWEKVKTGPIVTNRSYITVIEAFGKLGMVEKAEELYEVMSKSKGLILSRQFNALLSAYSRKGLMDKAEKLIETMDKLGRKKNAITYHHLVTGYLKTDQLDKALAAMKEAQGDPKQGRSKPWFETLVAVLDAFAERGNVVNAEKQFQDIKKAYPRPNIQVYNILLKAYINSRVPALGFLQRMSADRLVPNEETLSLLRQQTGVREETQAAVDAFSQPEVAA</sequence>
<dbReference type="Pfam" id="PF13041">
    <property type="entry name" value="PPR_2"/>
    <property type="match status" value="1"/>
</dbReference>
<organism evidence="5 6">
    <name type="scientific">Ceratodon purpureus</name>
    <name type="common">Fire moss</name>
    <name type="synonym">Dicranum purpureum</name>
    <dbReference type="NCBI Taxonomy" id="3225"/>
    <lineage>
        <taxon>Eukaryota</taxon>
        <taxon>Viridiplantae</taxon>
        <taxon>Streptophyta</taxon>
        <taxon>Embryophyta</taxon>
        <taxon>Bryophyta</taxon>
        <taxon>Bryophytina</taxon>
        <taxon>Bryopsida</taxon>
        <taxon>Dicranidae</taxon>
        <taxon>Pseudoditrichales</taxon>
        <taxon>Ditrichaceae</taxon>
        <taxon>Ceratodon</taxon>
    </lineage>
</organism>
<evidence type="ECO:0000256" key="2">
    <source>
        <dbReference type="PROSITE-ProRule" id="PRU00708"/>
    </source>
</evidence>
<proteinExistence type="predicted"/>
<gene>
    <name evidence="5" type="ORF">KC19_8G075000</name>
</gene>
<keyword evidence="4" id="KW-1133">Transmembrane helix</keyword>
<feature type="repeat" description="PPR" evidence="2">
    <location>
        <begin position="532"/>
        <end position="566"/>
    </location>
</feature>
<accession>A0A8T0GW70</accession>
<evidence type="ECO:0008006" key="7">
    <source>
        <dbReference type="Google" id="ProtNLM"/>
    </source>
</evidence>
<dbReference type="GO" id="GO:0005739">
    <property type="term" value="C:mitochondrion"/>
    <property type="evidence" value="ECO:0007669"/>
    <property type="project" value="TreeGrafter"/>
</dbReference>
<dbReference type="PANTHER" id="PTHR45717:SF15">
    <property type="entry name" value="AGL218WP"/>
    <property type="match status" value="1"/>
</dbReference>
<feature type="compositionally biased region" description="Polar residues" evidence="3">
    <location>
        <begin position="127"/>
        <end position="139"/>
    </location>
</feature>
<keyword evidence="4" id="KW-0812">Transmembrane</keyword>
<dbReference type="NCBIfam" id="TIGR00756">
    <property type="entry name" value="PPR"/>
    <property type="match status" value="2"/>
</dbReference>
<dbReference type="AlphaFoldDB" id="A0A8T0GW70"/>
<dbReference type="GO" id="GO:0003729">
    <property type="term" value="F:mRNA binding"/>
    <property type="evidence" value="ECO:0007669"/>
    <property type="project" value="UniProtKB-ARBA"/>
</dbReference>
<feature type="transmembrane region" description="Helical" evidence="4">
    <location>
        <begin position="58"/>
        <end position="82"/>
    </location>
</feature>
<dbReference type="Proteomes" id="UP000822688">
    <property type="component" value="Chromosome 8"/>
</dbReference>
<evidence type="ECO:0000313" key="6">
    <source>
        <dbReference type="Proteomes" id="UP000822688"/>
    </source>
</evidence>
<dbReference type="PANTHER" id="PTHR45717">
    <property type="entry name" value="OS12G0527900 PROTEIN"/>
    <property type="match status" value="1"/>
</dbReference>
<evidence type="ECO:0000256" key="1">
    <source>
        <dbReference type="ARBA" id="ARBA00022737"/>
    </source>
</evidence>
<evidence type="ECO:0000313" key="5">
    <source>
        <dbReference type="EMBL" id="KAG0564001.1"/>
    </source>
</evidence>
<reference evidence="5" key="1">
    <citation type="submission" date="2020-06" db="EMBL/GenBank/DDBJ databases">
        <title>WGS assembly of Ceratodon purpureus strain R40.</title>
        <authorList>
            <person name="Carey S.B."/>
            <person name="Jenkins J."/>
            <person name="Shu S."/>
            <person name="Lovell J.T."/>
            <person name="Sreedasyam A."/>
            <person name="Maumus F."/>
            <person name="Tiley G.P."/>
            <person name="Fernandez-Pozo N."/>
            <person name="Barry K."/>
            <person name="Chen C."/>
            <person name="Wang M."/>
            <person name="Lipzen A."/>
            <person name="Daum C."/>
            <person name="Saski C.A."/>
            <person name="Payton A.C."/>
            <person name="Mcbreen J.C."/>
            <person name="Conrad R.E."/>
            <person name="Kollar L.M."/>
            <person name="Olsson S."/>
            <person name="Huttunen S."/>
            <person name="Landis J.B."/>
            <person name="Wickett N.J."/>
            <person name="Johnson M.G."/>
            <person name="Rensing S.A."/>
            <person name="Grimwood J."/>
            <person name="Schmutz J."/>
            <person name="Mcdaniel S.F."/>
        </authorList>
    </citation>
    <scope>NUCLEOTIDE SEQUENCE</scope>
    <source>
        <strain evidence="5">R40</strain>
    </source>
</reference>
<comment type="caution">
    <text evidence="5">The sequence shown here is derived from an EMBL/GenBank/DDBJ whole genome shotgun (WGS) entry which is preliminary data.</text>
</comment>
<protein>
    <recommendedName>
        <fullName evidence="7">Pentatricopeptide repeat-containing protein</fullName>
    </recommendedName>
</protein>
<dbReference type="Pfam" id="PF01535">
    <property type="entry name" value="PPR"/>
    <property type="match status" value="2"/>
</dbReference>
<feature type="transmembrane region" description="Helical" evidence="4">
    <location>
        <begin position="34"/>
        <end position="52"/>
    </location>
</feature>
<evidence type="ECO:0000256" key="3">
    <source>
        <dbReference type="SAM" id="MobiDB-lite"/>
    </source>
</evidence>
<dbReference type="InterPro" id="IPR002885">
    <property type="entry name" value="PPR_rpt"/>
</dbReference>
<dbReference type="Pfam" id="PF13812">
    <property type="entry name" value="PPR_3"/>
    <property type="match status" value="2"/>
</dbReference>
<evidence type="ECO:0000256" key="4">
    <source>
        <dbReference type="SAM" id="Phobius"/>
    </source>
</evidence>
<feature type="repeat" description="PPR" evidence="2">
    <location>
        <begin position="497"/>
        <end position="527"/>
    </location>
</feature>
<keyword evidence="1" id="KW-0677">Repeat</keyword>
<dbReference type="EMBL" id="CM026429">
    <property type="protein sequence ID" value="KAG0564001.1"/>
    <property type="molecule type" value="Genomic_DNA"/>
</dbReference>
<name>A0A8T0GW70_CERPU</name>
<dbReference type="InterPro" id="IPR011990">
    <property type="entry name" value="TPR-like_helical_dom_sf"/>
</dbReference>
<dbReference type="PROSITE" id="PS51375">
    <property type="entry name" value="PPR"/>
    <property type="match status" value="2"/>
</dbReference>
<feature type="transmembrane region" description="Helical" evidence="4">
    <location>
        <begin position="6"/>
        <end position="27"/>
    </location>
</feature>